<evidence type="ECO:0000259" key="6">
    <source>
        <dbReference type="PROSITE" id="PS50923"/>
    </source>
</evidence>
<feature type="domain" description="Sushi" evidence="6">
    <location>
        <begin position="1877"/>
        <end position="1936"/>
    </location>
</feature>
<feature type="domain" description="Sushi" evidence="6">
    <location>
        <begin position="1410"/>
        <end position="1478"/>
    </location>
</feature>
<feature type="disulfide bond" evidence="5">
    <location>
        <begin position="556"/>
        <end position="583"/>
    </location>
</feature>
<evidence type="ECO:0000313" key="9">
    <source>
        <dbReference type="Proteomes" id="UP000593567"/>
    </source>
</evidence>
<gene>
    <name evidence="8" type="ORF">EB796_010932</name>
</gene>
<feature type="disulfide bond" evidence="5">
    <location>
        <begin position="307"/>
        <end position="334"/>
    </location>
</feature>
<dbReference type="PANTHER" id="PTHR19325">
    <property type="entry name" value="COMPLEMENT COMPONENT-RELATED SUSHI DOMAIN-CONTAINING"/>
    <property type="match status" value="1"/>
</dbReference>
<dbReference type="SUPFAM" id="SSF57535">
    <property type="entry name" value="Complement control module/SCR domain"/>
    <property type="match status" value="25"/>
</dbReference>
<feature type="domain" description="Sushi" evidence="6">
    <location>
        <begin position="279"/>
        <end position="336"/>
    </location>
</feature>
<feature type="domain" description="Sushi" evidence="6">
    <location>
        <begin position="1707"/>
        <end position="1765"/>
    </location>
</feature>
<feature type="domain" description="Sushi" evidence="6">
    <location>
        <begin position="1540"/>
        <end position="1594"/>
    </location>
</feature>
<feature type="disulfide bond" evidence="5">
    <location>
        <begin position="1380"/>
        <end position="1407"/>
    </location>
</feature>
<dbReference type="InterPro" id="IPR035976">
    <property type="entry name" value="Sushi/SCR/CCP_sf"/>
</dbReference>
<feature type="disulfide bond" evidence="5">
    <location>
        <begin position="614"/>
        <end position="641"/>
    </location>
</feature>
<feature type="disulfide bond" evidence="5">
    <location>
        <begin position="894"/>
        <end position="921"/>
    </location>
</feature>
<feature type="domain" description="Sushi" evidence="6">
    <location>
        <begin position="1595"/>
        <end position="1648"/>
    </location>
</feature>
<dbReference type="InterPro" id="IPR001759">
    <property type="entry name" value="PTX_dom"/>
</dbReference>
<organism evidence="8 9">
    <name type="scientific">Bugula neritina</name>
    <name type="common">Brown bryozoan</name>
    <name type="synonym">Sertularia neritina</name>
    <dbReference type="NCBI Taxonomy" id="10212"/>
    <lineage>
        <taxon>Eukaryota</taxon>
        <taxon>Metazoa</taxon>
        <taxon>Spiralia</taxon>
        <taxon>Lophotrochozoa</taxon>
        <taxon>Bryozoa</taxon>
        <taxon>Gymnolaemata</taxon>
        <taxon>Cheilostomatida</taxon>
        <taxon>Flustrina</taxon>
        <taxon>Buguloidea</taxon>
        <taxon>Bugulidae</taxon>
        <taxon>Bugula</taxon>
    </lineage>
</organism>
<feature type="domain" description="Sushi" evidence="6">
    <location>
        <begin position="221"/>
        <end position="278"/>
    </location>
</feature>
<feature type="domain" description="Sushi" evidence="6">
    <location>
        <begin position="1649"/>
        <end position="1706"/>
    </location>
</feature>
<protein>
    <submittedName>
        <fullName evidence="8">SVEP1</fullName>
    </submittedName>
</protein>
<dbReference type="Gene3D" id="2.60.120.200">
    <property type="match status" value="1"/>
</dbReference>
<comment type="caution">
    <text evidence="5">Lacks conserved residue(s) required for the propagation of feature annotation.</text>
</comment>
<dbReference type="Proteomes" id="UP000593567">
    <property type="component" value="Unassembled WGS sequence"/>
</dbReference>
<feature type="disulfide bond" evidence="5">
    <location>
        <begin position="107"/>
        <end position="134"/>
    </location>
</feature>
<feature type="disulfide bond" evidence="5">
    <location>
        <begin position="1059"/>
        <end position="1086"/>
    </location>
</feature>
<feature type="domain" description="Sushi" evidence="6">
    <location>
        <begin position="467"/>
        <end position="526"/>
    </location>
</feature>
<feature type="domain" description="Sushi" evidence="6">
    <location>
        <begin position="337"/>
        <end position="394"/>
    </location>
</feature>
<dbReference type="Pfam" id="PF00354">
    <property type="entry name" value="Pentaxin"/>
    <property type="match status" value="1"/>
</dbReference>
<feature type="disulfide bond" evidence="5">
    <location>
        <begin position="1619"/>
        <end position="1646"/>
    </location>
</feature>
<feature type="domain" description="Sushi" evidence="6">
    <location>
        <begin position="864"/>
        <end position="923"/>
    </location>
</feature>
<dbReference type="Gene3D" id="2.10.70.10">
    <property type="entry name" value="Complement Module, domain 1"/>
    <property type="match status" value="25"/>
</dbReference>
<feature type="domain" description="Sushi" evidence="6">
    <location>
        <begin position="1814"/>
        <end position="1876"/>
    </location>
</feature>
<proteinExistence type="predicted"/>
<feature type="disulfide bond" evidence="5">
    <location>
        <begin position="1351"/>
        <end position="1394"/>
    </location>
</feature>
<evidence type="ECO:0000259" key="7">
    <source>
        <dbReference type="PROSITE" id="PS51828"/>
    </source>
</evidence>
<feature type="domain" description="Sushi" evidence="6">
    <location>
        <begin position="1290"/>
        <end position="1348"/>
    </location>
</feature>
<evidence type="ECO:0000313" key="8">
    <source>
        <dbReference type="EMBL" id="KAF6030751.1"/>
    </source>
</evidence>
<dbReference type="Pfam" id="PF00084">
    <property type="entry name" value="Sushi"/>
    <property type="match status" value="23"/>
</dbReference>
<evidence type="ECO:0000256" key="5">
    <source>
        <dbReference type="PROSITE-ProRule" id="PRU00302"/>
    </source>
</evidence>
<dbReference type="InterPro" id="IPR000436">
    <property type="entry name" value="Sushi_SCR_CCP_dom"/>
</dbReference>
<feature type="domain" description="Sushi" evidence="6">
    <location>
        <begin position="1479"/>
        <end position="1533"/>
    </location>
</feature>
<feature type="domain" description="Sushi" evidence="6">
    <location>
        <begin position="62"/>
        <end position="136"/>
    </location>
</feature>
<evidence type="ECO:0000256" key="3">
    <source>
        <dbReference type="ARBA" id="ARBA00023157"/>
    </source>
</evidence>
<evidence type="ECO:0000256" key="1">
    <source>
        <dbReference type="ARBA" id="ARBA00022659"/>
    </source>
</evidence>
<feature type="disulfide bond" evidence="5">
    <location>
        <begin position="1736"/>
        <end position="1763"/>
    </location>
</feature>
<keyword evidence="3 5" id="KW-1015">Disulfide bond</keyword>
<feature type="disulfide bond" evidence="5">
    <location>
        <begin position="249"/>
        <end position="276"/>
    </location>
</feature>
<feature type="disulfide bond" evidence="5">
    <location>
        <begin position="1677"/>
        <end position="1704"/>
    </location>
</feature>
<dbReference type="EMBL" id="VXIV02001674">
    <property type="protein sequence ID" value="KAF6030751.1"/>
    <property type="molecule type" value="Genomic_DNA"/>
</dbReference>
<reference evidence="8" key="1">
    <citation type="submission" date="2020-06" db="EMBL/GenBank/DDBJ databases">
        <title>Draft genome of Bugula neritina, a colonial animal packing powerful symbionts and potential medicines.</title>
        <authorList>
            <person name="Rayko M."/>
        </authorList>
    </citation>
    <scope>NUCLEOTIDE SEQUENCE [LARGE SCALE GENOMIC DNA]</scope>
    <source>
        <strain evidence="8">Kwan_BN1</strain>
    </source>
</reference>
<dbReference type="InterPro" id="IPR050350">
    <property type="entry name" value="Compl-Cell_Adhes-Reg"/>
</dbReference>
<feature type="domain" description="Sushi" evidence="6">
    <location>
        <begin position="586"/>
        <end position="643"/>
    </location>
</feature>
<sequence>MESFIGQLANLNVWSYVLLPHEVQAMHTLCDDFSGDIVSWAEFKLTVTDDVIILNSTFCAGIVCEAPEVAPPLFVSETYAKSSLELNNVSRTQDSVFGYGDRLAFSCGKGYLLLGAAEVECNITGDWSSAFPLCDSISQCMTNPPIIDGAVAVTDNVRTACVFISCHNINGLPSLECTEGGEWNAPYPVCVPVVCPTPGYSEHRVSSANSSSLNFGSTLTFSCETGYKLIGRVIIENTTDYNQSVQYTCDRGYRMKGASNSTCQLNGVWSSHPPSCIQIACDPPRNITNGWVGYASLTYKSVVTFTCHRGYNLVGNSTIVCEAIGTWSSVSPSCEVVKCPEVRELQNGLVISSENHYKSRTVIKCSLGYKLVGDSELFCTSDGVWSSPPPVCEPILCPLLPVKIPNGFIQYHNTSYGQSAEVICHAGYQTVDRFLVCGIEGSWLRADKSSSQYPGNLSTPLVACDPIQCPLPTTDNHTSVHSPSNSTRYGREIVYTCRYGYRLIGDRYRTCLSNTSWSGTESYCLLITCPDIQPENNNLIISSGGKKLEDVVNFSCVEGYKLAGEQDIFCTDNSSWSAIIPDCVEVVCDTPPNVPNGILNYTSTTYSSNVSYTCKLGYELIGQSTRTCTAEGDWSGYPSSCELFNCPLPVFGLNILSYYEGLTYGSNITFTCMPGLTSTEIVKMYHTCTVVLLNHTEDSRYSLQLSALNQNWSGVPPSCSLVLCPPLQQPYKGDVTGNNTFGSYVTYSCEKGYEVEGPVMNYCQANGTWLYKESTNCTLQSCPPPEGIHNGYWISSHSRDTVRYNNETPTSVNSSVLETSLYVGKVLSLVCIQGYTPSIPLYSITCLPTLLWNTSTPLIACDPIQCPLPTTDDNTSVHSPSNSTRYGSEIVYTCRYGYRLIGDRYRTCLSNTSWSGTESYCLLITCPDIKPENNKLIISSKAINSLENKKYFVQTILAGVLEFLIVLRWYVIPHPMFLMGYSTILQLPTPQTSLTAFKILVFVRYELIGQSTRTCTAEGDWSGYPPSCELFNCPLPVFGPDILSYYEELTYGSNITFSCMPGHTLKGVDMIYCLSSKNWSHSAPSCSLVVCPPLLSPVNGYIDGNNTYGSVVTIFCNTGYDVEGPVMNYCQANGTWLYKESTNCTLQSCPPPEGIHNGYWISSHSRDTVRYNNETLTLFNSSVLETGLYVGKVLSLVCIQGYTPSIPLYSITCLPTLLWNISTPLVACDPIQCPVLEIINGVVIGNFTSFNSIVSVSCDEGYSLDATSNSVLRCTAGGVWNMKTPRCIAVSCGEPQAIVNGSVTAENFMYNSTARYGCDEGLTLVGDKKMTCSSSGVWVSERQPRCLLVSCQHPGSVSHGHVYASNSPTFKVGAMIVVVCSQGYQLNGGVVRRCLENGSWSSGRPECTPISCPSLTAVANGQLTGNDTLLNTVVEYRCNDGFRLQDKALNVTISSVGQSRRTCLASGEWDVAPPSCVAAPCAAHPPSVQHAKMQTLSPSSVSYSCTAGYQLKGNATLSCNKQGAWPSPPSCLRVCLAPFLFVPHSASNDNRTYVEGDSVRLSCEQGFAPSSVTPVICDGDGEWLNLPPNLSCVKIACVPPNRDHLVVSDYTNSSVSFTCAEGYTLQGSAQSNCQEGGAWSPPFPYCEPVDCGPAPSIASGGVHYTNTTFGSNATYYCDAGYSMIGIPTLRCEGNSSWTPAAPQCQLIDCASDFSHILNADVYLNATSYGSEATVVCHTGYARPHNSTSVCTEDGSWKPEMESCSPVLCLSLPDVTGARAKQCLEDTLHGGAAFNITCSGRGQWEGVESIICGQELCSLPETLPHITMKILTADVGLEVQFDCHPGYQLEGYQMDGSGIFYCNESSGWNVTNIHCTISICPDILLTERLHISNGSRDIYTHGDNVTLLCDTDFELVGDNVAQCDSGEWRHPLPYCKEKYCPSDITSISNGPSWTRVGDSFVVNLYVNLSPPCPDHEMYICKK</sequence>
<keyword evidence="2" id="KW-0677">Repeat</keyword>
<feature type="domain" description="Sushi" evidence="6">
    <location>
        <begin position="1349"/>
        <end position="1409"/>
    </location>
</feature>
<comment type="caution">
    <text evidence="8">The sequence shown here is derived from an EMBL/GenBank/DDBJ whole genome shotgun (WGS) entry which is preliminary data.</text>
</comment>
<dbReference type="PROSITE" id="PS51828">
    <property type="entry name" value="PTX_2"/>
    <property type="match status" value="1"/>
</dbReference>
<dbReference type="OrthoDB" id="6515930at2759"/>
<accession>A0A7J7JYI6</accession>
<feature type="domain" description="Sushi" evidence="6">
    <location>
        <begin position="1031"/>
        <end position="1088"/>
    </location>
</feature>
<dbReference type="PANTHER" id="PTHR19325:SF575">
    <property type="entry name" value="LOCOMOTION-RELATED PROTEIN HIKARU GENKI"/>
    <property type="match status" value="1"/>
</dbReference>
<dbReference type="PROSITE" id="PS50923">
    <property type="entry name" value="SUSHI"/>
    <property type="match status" value="23"/>
</dbReference>
<dbReference type="CDD" id="cd00033">
    <property type="entry name" value="CCP"/>
    <property type="match status" value="23"/>
</dbReference>
<feature type="domain" description="Sushi" evidence="6">
    <location>
        <begin position="1231"/>
        <end position="1289"/>
    </location>
</feature>
<feature type="disulfide bond" evidence="5">
    <location>
        <begin position="1879"/>
        <end position="1922"/>
    </location>
</feature>
<feature type="domain" description="Pentraxin (PTX)" evidence="7">
    <location>
        <begin position="1"/>
        <end position="59"/>
    </location>
</feature>
<feature type="disulfide bond" evidence="5">
    <location>
        <begin position="497"/>
        <end position="524"/>
    </location>
</feature>
<feature type="domain" description="Sushi" evidence="6">
    <location>
        <begin position="722"/>
        <end position="779"/>
    </location>
</feature>
<dbReference type="SMART" id="SM00032">
    <property type="entry name" value="CCP"/>
    <property type="match status" value="27"/>
</dbReference>
<evidence type="ECO:0000256" key="2">
    <source>
        <dbReference type="ARBA" id="ARBA00022737"/>
    </source>
</evidence>
<feature type="domain" description="Sushi" evidence="6">
    <location>
        <begin position="780"/>
        <end position="863"/>
    </location>
</feature>
<feature type="domain" description="Sushi" evidence="6">
    <location>
        <begin position="527"/>
        <end position="585"/>
    </location>
</feature>
<name>A0A7J7JYI6_BUGNE</name>
<feature type="domain" description="Sushi" evidence="6">
    <location>
        <begin position="1089"/>
        <end position="1146"/>
    </location>
</feature>
<keyword evidence="4" id="KW-0325">Glycoprotein</keyword>
<evidence type="ECO:0000256" key="4">
    <source>
        <dbReference type="ARBA" id="ARBA00023180"/>
    </source>
</evidence>
<feature type="disulfide bond" evidence="5">
    <location>
        <begin position="365"/>
        <end position="392"/>
    </location>
</feature>
<keyword evidence="9" id="KW-1185">Reference proteome</keyword>
<keyword evidence="1 5" id="KW-0768">Sushi</keyword>